<dbReference type="AlphaFoldDB" id="A0A6C0AJ21"/>
<dbReference type="EMBL" id="MN740642">
    <property type="protein sequence ID" value="QHS79355.1"/>
    <property type="molecule type" value="Genomic_DNA"/>
</dbReference>
<name>A0A6C0AJ21_9ZZZZ</name>
<reference evidence="1" key="1">
    <citation type="journal article" date="2020" name="Nature">
        <title>Giant virus diversity and host interactions through global metagenomics.</title>
        <authorList>
            <person name="Schulz F."/>
            <person name="Roux S."/>
            <person name="Paez-Espino D."/>
            <person name="Jungbluth S."/>
            <person name="Walsh D.A."/>
            <person name="Denef V.J."/>
            <person name="McMahon K.D."/>
            <person name="Konstantinidis K.T."/>
            <person name="Eloe-Fadrosh E.A."/>
            <person name="Kyrpides N.C."/>
            <person name="Woyke T."/>
        </authorList>
    </citation>
    <scope>NUCLEOTIDE SEQUENCE</scope>
    <source>
        <strain evidence="1">GVMAG-S-1035237-23</strain>
    </source>
</reference>
<protein>
    <submittedName>
        <fullName evidence="1">Uncharacterized protein</fullName>
    </submittedName>
</protein>
<sequence length="99" mass="11002">MQTTKVQLQRMRDEAIAERDVLLVDQAVRLITVSIIQRAKAGESTYRWNAAGGSGFKLDMIESVVSQVRLTYPDIRITHKGEFANCSGGGAFVIEVDWS</sequence>
<proteinExistence type="predicted"/>
<evidence type="ECO:0000313" key="1">
    <source>
        <dbReference type="EMBL" id="QHS79355.1"/>
    </source>
</evidence>
<accession>A0A6C0AJ21</accession>
<organism evidence="1">
    <name type="scientific">viral metagenome</name>
    <dbReference type="NCBI Taxonomy" id="1070528"/>
    <lineage>
        <taxon>unclassified sequences</taxon>
        <taxon>metagenomes</taxon>
        <taxon>organismal metagenomes</taxon>
    </lineage>
</organism>